<evidence type="ECO:0000313" key="2">
    <source>
        <dbReference type="Proteomes" id="UP001597380"/>
    </source>
</evidence>
<dbReference type="GO" id="GO:0016757">
    <property type="term" value="F:glycosyltransferase activity"/>
    <property type="evidence" value="ECO:0007669"/>
    <property type="project" value="UniProtKB-KW"/>
</dbReference>
<proteinExistence type="predicted"/>
<organism evidence="1 2">
    <name type="scientific">Corallincola platygyrae</name>
    <dbReference type="NCBI Taxonomy" id="1193278"/>
    <lineage>
        <taxon>Bacteria</taxon>
        <taxon>Pseudomonadati</taxon>
        <taxon>Pseudomonadota</taxon>
        <taxon>Gammaproteobacteria</taxon>
        <taxon>Alteromonadales</taxon>
        <taxon>Psychromonadaceae</taxon>
        <taxon>Corallincola</taxon>
    </lineage>
</organism>
<comment type="caution">
    <text evidence="1">The sequence shown here is derived from an EMBL/GenBank/DDBJ whole genome shotgun (WGS) entry which is preliminary data.</text>
</comment>
<dbReference type="EC" id="2.4.-.-" evidence="1"/>
<keyword evidence="1" id="KW-0328">Glycosyltransferase</keyword>
<dbReference type="SUPFAM" id="SSF53448">
    <property type="entry name" value="Nucleotide-diphospho-sugar transferases"/>
    <property type="match status" value="1"/>
</dbReference>
<protein>
    <submittedName>
        <fullName evidence="1">Glycosyltransferase family 2 protein</fullName>
        <ecNumber evidence="1">2.4.-.-</ecNumber>
    </submittedName>
</protein>
<accession>A0ABW4XJM2</accession>
<dbReference type="Gene3D" id="3.90.550.10">
    <property type="entry name" value="Spore Coat Polysaccharide Biosynthesis Protein SpsA, Chain A"/>
    <property type="match status" value="1"/>
</dbReference>
<dbReference type="Proteomes" id="UP001597380">
    <property type="component" value="Unassembled WGS sequence"/>
</dbReference>
<evidence type="ECO:0000313" key="1">
    <source>
        <dbReference type="EMBL" id="MFD2095736.1"/>
    </source>
</evidence>
<dbReference type="RefSeq" id="WP_345340194.1">
    <property type="nucleotide sequence ID" value="NZ_BAABLI010000014.1"/>
</dbReference>
<dbReference type="InterPro" id="IPR029044">
    <property type="entry name" value="Nucleotide-diphossugar_trans"/>
</dbReference>
<keyword evidence="2" id="KW-1185">Reference proteome</keyword>
<gene>
    <name evidence="1" type="ORF">ACFSJ3_07045</name>
</gene>
<dbReference type="EMBL" id="JBHUHT010000009">
    <property type="protein sequence ID" value="MFD2095736.1"/>
    <property type="molecule type" value="Genomic_DNA"/>
</dbReference>
<sequence length="282" mass="31498">MELLFLTTAIIKDNDLSVLDRMLASVTSSLKADENLKLKHMLLLQKVTKQQASDIAALLPAYVEVMSVDEMVSLSKARNILLSEVENRQLWPKNGIVAYPDDDCWYPAGNLNRILNTFAQDEELEFFFCNYGADAQAVKSTEKPLNASAKQVVRNASSNTIFFRSNVAQAIGGFDLNLGVGTVNNGGEDLDYALRAFLCSKKSLFLGEKLVGHRDKDNALRAKYYRGSAIVLKRYAGKHLGILFEYIRKLMIGSVLFTKREMPLNELKIVLSHKQPLITSDS</sequence>
<name>A0ABW4XJM2_9GAMM</name>
<keyword evidence="1" id="KW-0808">Transferase</keyword>
<reference evidence="2" key="1">
    <citation type="journal article" date="2019" name="Int. J. Syst. Evol. Microbiol.">
        <title>The Global Catalogue of Microorganisms (GCM) 10K type strain sequencing project: providing services to taxonomists for standard genome sequencing and annotation.</title>
        <authorList>
            <consortium name="The Broad Institute Genomics Platform"/>
            <consortium name="The Broad Institute Genome Sequencing Center for Infectious Disease"/>
            <person name="Wu L."/>
            <person name="Ma J."/>
        </authorList>
    </citation>
    <scope>NUCLEOTIDE SEQUENCE [LARGE SCALE GENOMIC DNA]</scope>
    <source>
        <strain evidence="2">CGMCC 1.10992</strain>
    </source>
</reference>